<name>A0AA88DQE3_FICCA</name>
<organism evidence="1 2">
    <name type="scientific">Ficus carica</name>
    <name type="common">Common fig</name>
    <dbReference type="NCBI Taxonomy" id="3494"/>
    <lineage>
        <taxon>Eukaryota</taxon>
        <taxon>Viridiplantae</taxon>
        <taxon>Streptophyta</taxon>
        <taxon>Embryophyta</taxon>
        <taxon>Tracheophyta</taxon>
        <taxon>Spermatophyta</taxon>
        <taxon>Magnoliopsida</taxon>
        <taxon>eudicotyledons</taxon>
        <taxon>Gunneridae</taxon>
        <taxon>Pentapetalae</taxon>
        <taxon>rosids</taxon>
        <taxon>fabids</taxon>
        <taxon>Rosales</taxon>
        <taxon>Moraceae</taxon>
        <taxon>Ficeae</taxon>
        <taxon>Ficus</taxon>
    </lineage>
</organism>
<protein>
    <submittedName>
        <fullName evidence="1">Uncharacterized protein</fullName>
    </submittedName>
</protein>
<evidence type="ECO:0000313" key="1">
    <source>
        <dbReference type="EMBL" id="GMN59009.1"/>
    </source>
</evidence>
<sequence>MLRGKKQRLSFAELPCFHRHEVQWPWSEIWRNKSATQASKSAGDSWKNHLGLMIREAGDKARDLWAWKMQHIDNVP</sequence>
<comment type="caution">
    <text evidence="1">The sequence shown here is derived from an EMBL/GenBank/DDBJ whole genome shotgun (WGS) entry which is preliminary data.</text>
</comment>
<evidence type="ECO:0000313" key="2">
    <source>
        <dbReference type="Proteomes" id="UP001187192"/>
    </source>
</evidence>
<dbReference type="EMBL" id="BTGU01000083">
    <property type="protein sequence ID" value="GMN59009.1"/>
    <property type="molecule type" value="Genomic_DNA"/>
</dbReference>
<proteinExistence type="predicted"/>
<accession>A0AA88DQE3</accession>
<reference evidence="1" key="1">
    <citation type="submission" date="2023-07" db="EMBL/GenBank/DDBJ databases">
        <title>draft genome sequence of fig (Ficus carica).</title>
        <authorList>
            <person name="Takahashi T."/>
            <person name="Nishimura K."/>
        </authorList>
    </citation>
    <scope>NUCLEOTIDE SEQUENCE</scope>
</reference>
<keyword evidence="2" id="KW-1185">Reference proteome</keyword>
<gene>
    <name evidence="1" type="ORF">TIFTF001_028104</name>
</gene>
<dbReference type="Proteomes" id="UP001187192">
    <property type="component" value="Unassembled WGS sequence"/>
</dbReference>
<dbReference type="AlphaFoldDB" id="A0AA88DQE3"/>